<dbReference type="Proteomes" id="UP001432166">
    <property type="component" value="Chromosome"/>
</dbReference>
<sequence>MAAPARAPAILKDREAYEVTRDPRDYVSPDVWEREVTLLMRDYPFDQVMAERLFSAAVSYLITAMEKWSQQLELCAGRIVDIAVHVFILDTVNYREFCAQHFDGKFLEHIPQIKFKNDGSVERTAHVIADLGFPVDWSLWEADFAKCGPCSPGSNCH</sequence>
<accession>A0ABZ1JBY9</accession>
<protein>
    <submittedName>
        <fullName evidence="1">Uncharacterized protein</fullName>
    </submittedName>
</protein>
<reference evidence="1" key="1">
    <citation type="submission" date="2022-10" db="EMBL/GenBank/DDBJ databases">
        <title>The complete genomes of actinobacterial strains from the NBC collection.</title>
        <authorList>
            <person name="Joergensen T.S."/>
            <person name="Alvarez Arevalo M."/>
            <person name="Sterndorff E.B."/>
            <person name="Faurdal D."/>
            <person name="Vuksanovic O."/>
            <person name="Mourched A.-S."/>
            <person name="Charusanti P."/>
            <person name="Shaw S."/>
            <person name="Blin K."/>
            <person name="Weber T."/>
        </authorList>
    </citation>
    <scope>NUCLEOTIDE SEQUENCE</scope>
    <source>
        <strain evidence="1">NBC_00189</strain>
    </source>
</reference>
<dbReference type="EMBL" id="CP108133">
    <property type="protein sequence ID" value="WTP49023.1"/>
    <property type="molecule type" value="Genomic_DNA"/>
</dbReference>
<evidence type="ECO:0000313" key="2">
    <source>
        <dbReference type="Proteomes" id="UP001432166"/>
    </source>
</evidence>
<dbReference type="RefSeq" id="WP_328937439.1">
    <property type="nucleotide sequence ID" value="NZ_CP108133.1"/>
</dbReference>
<organism evidence="1 2">
    <name type="scientific">Streptomyces tauricus</name>
    <dbReference type="NCBI Taxonomy" id="68274"/>
    <lineage>
        <taxon>Bacteria</taxon>
        <taxon>Bacillati</taxon>
        <taxon>Actinomycetota</taxon>
        <taxon>Actinomycetes</taxon>
        <taxon>Kitasatosporales</taxon>
        <taxon>Streptomycetaceae</taxon>
        <taxon>Streptomyces</taxon>
        <taxon>Streptomyces aurantiacus group</taxon>
    </lineage>
</organism>
<name>A0ABZ1JBY9_9ACTN</name>
<gene>
    <name evidence="1" type="ORF">OG288_12330</name>
</gene>
<evidence type="ECO:0000313" key="1">
    <source>
        <dbReference type="EMBL" id="WTP49023.1"/>
    </source>
</evidence>
<proteinExistence type="predicted"/>
<keyword evidence="2" id="KW-1185">Reference proteome</keyword>